<dbReference type="Gene3D" id="3.40.50.720">
    <property type="entry name" value="NAD(P)-binding Rossmann-like Domain"/>
    <property type="match status" value="1"/>
</dbReference>
<dbReference type="OrthoDB" id="191139at2759"/>
<proteinExistence type="inferred from homology"/>
<accession>A0A7R8A1Q7</accession>
<feature type="compositionally biased region" description="Low complexity" evidence="2">
    <location>
        <begin position="36"/>
        <end position="46"/>
    </location>
</feature>
<organism evidence="3 4">
    <name type="scientific">Aspergillus kawachii</name>
    <name type="common">White koji mold</name>
    <name type="synonym">Aspergillus awamori var. kawachi</name>
    <dbReference type="NCBI Taxonomy" id="1069201"/>
    <lineage>
        <taxon>Eukaryota</taxon>
        <taxon>Fungi</taxon>
        <taxon>Dikarya</taxon>
        <taxon>Ascomycota</taxon>
        <taxon>Pezizomycotina</taxon>
        <taxon>Eurotiomycetes</taxon>
        <taxon>Eurotiomycetidae</taxon>
        <taxon>Eurotiales</taxon>
        <taxon>Aspergillaceae</taxon>
        <taxon>Aspergillus</taxon>
        <taxon>Aspergillus subgen. Circumdati</taxon>
    </lineage>
</organism>
<dbReference type="PANTHER" id="PTHR43544:SF32">
    <property type="entry name" value="CHAIN DEHYDROGENASE, PUTATIVE (AFU_ORTHOLOGUE AFUA_5G01530)-RELATED"/>
    <property type="match status" value="1"/>
</dbReference>
<evidence type="ECO:0000313" key="4">
    <source>
        <dbReference type="Proteomes" id="UP000661280"/>
    </source>
</evidence>
<dbReference type="InterPro" id="IPR036291">
    <property type="entry name" value="NAD(P)-bd_dom_sf"/>
</dbReference>
<dbReference type="GO" id="GO:0019748">
    <property type="term" value="P:secondary metabolic process"/>
    <property type="evidence" value="ECO:0007669"/>
    <property type="project" value="TreeGrafter"/>
</dbReference>
<dbReference type="PANTHER" id="PTHR43544">
    <property type="entry name" value="SHORT-CHAIN DEHYDROGENASE/REDUCTASE"/>
    <property type="match status" value="1"/>
</dbReference>
<dbReference type="Proteomes" id="UP000661280">
    <property type="component" value="Chromosome 5"/>
</dbReference>
<evidence type="ECO:0000256" key="2">
    <source>
        <dbReference type="SAM" id="MobiDB-lite"/>
    </source>
</evidence>
<reference evidence="3" key="1">
    <citation type="submission" date="2021-01" db="EMBL/GenBank/DDBJ databases">
        <authorList>
            <consortium name="Aspergillus luchuensis mut. kawachii IFO 4304 genome sequencing consortium"/>
            <person name="Kazuki M."/>
            <person name="Futagami T."/>
        </authorList>
    </citation>
    <scope>NUCLEOTIDE SEQUENCE</scope>
    <source>
        <strain evidence="3">IFO 4308</strain>
    </source>
</reference>
<dbReference type="GO" id="GO:0016491">
    <property type="term" value="F:oxidoreductase activity"/>
    <property type="evidence" value="ECO:0007669"/>
    <property type="project" value="TreeGrafter"/>
</dbReference>
<dbReference type="AlphaFoldDB" id="A0A7R8A1Q7"/>
<feature type="region of interest" description="Disordered" evidence="2">
    <location>
        <begin position="24"/>
        <end position="46"/>
    </location>
</feature>
<protein>
    <submittedName>
        <fullName evidence="3">Uncharacterized protein</fullName>
    </submittedName>
</protein>
<comment type="similarity">
    <text evidence="1">Belongs to the short-chain dehydrogenases/reductases (SDR) family.</text>
</comment>
<dbReference type="EMBL" id="AP024429">
    <property type="protein sequence ID" value="BCS01058.1"/>
    <property type="molecule type" value="Genomic_DNA"/>
</dbReference>
<dbReference type="GO" id="GO:0005737">
    <property type="term" value="C:cytoplasm"/>
    <property type="evidence" value="ECO:0007669"/>
    <property type="project" value="TreeGrafter"/>
</dbReference>
<dbReference type="InterPro" id="IPR002347">
    <property type="entry name" value="SDR_fam"/>
</dbReference>
<gene>
    <name evidence="3" type="ORF">AKAW2_51399S</name>
</gene>
<evidence type="ECO:0000313" key="3">
    <source>
        <dbReference type="EMBL" id="BCS01058.1"/>
    </source>
</evidence>
<dbReference type="RefSeq" id="XP_041544820.1">
    <property type="nucleotide sequence ID" value="XM_041691325.1"/>
</dbReference>
<name>A0A7R8A1Q7_ASPKA</name>
<keyword evidence="4" id="KW-1185">Reference proteome</keyword>
<sequence>MIWFADIQFGATVNRAHHSLHRQIPSPQWRPDARESGGSYEELGSSANETPVALDLDSVESIKAAAIYIREQFGSLDILVYDGGINRSSDPNATLRETYRAVFETNVFGMVVVVDAFLLLLCASKYLDRRIVNVTSSLGRIGIAYSPTSKYSVKVWELPAYRSSETAFNMINAVDAVRLQKENILSIVVCPGYCRKDFGAGRGAKSAEEGAQPIFRAATEGLQKNCLGRLWRMKGILCSSGGRRRSEGNFRHL</sequence>
<dbReference type="Pfam" id="PF00106">
    <property type="entry name" value="adh_short"/>
    <property type="match status" value="1"/>
</dbReference>
<dbReference type="InterPro" id="IPR051468">
    <property type="entry name" value="Fungal_SecMetab_SDRs"/>
</dbReference>
<dbReference type="KEGG" id="aluc:AKAW2_51399S"/>
<dbReference type="GeneID" id="64962379"/>
<reference evidence="3" key="2">
    <citation type="submission" date="2021-02" db="EMBL/GenBank/DDBJ databases">
        <title>Aspergillus luchuensis mut. kawachii IFO 4304 genome sequence.</title>
        <authorList>
            <person name="Mori K."/>
            <person name="Kadooka C."/>
            <person name="Goto M."/>
            <person name="Futagami T."/>
        </authorList>
    </citation>
    <scope>NUCLEOTIDE SEQUENCE</scope>
    <source>
        <strain evidence="3">IFO 4308</strain>
    </source>
</reference>
<dbReference type="SUPFAM" id="SSF51735">
    <property type="entry name" value="NAD(P)-binding Rossmann-fold domains"/>
    <property type="match status" value="1"/>
</dbReference>
<evidence type="ECO:0000256" key="1">
    <source>
        <dbReference type="ARBA" id="ARBA00006484"/>
    </source>
</evidence>